<dbReference type="GO" id="GO:0006351">
    <property type="term" value="P:DNA-templated transcription"/>
    <property type="evidence" value="ECO:0007669"/>
    <property type="project" value="InterPro"/>
</dbReference>
<dbReference type="InterPro" id="IPR036388">
    <property type="entry name" value="WH-like_DNA-bd_sf"/>
</dbReference>
<protein>
    <submittedName>
        <fullName evidence="3">PaaX family transcriptional regulator</fullName>
    </submittedName>
</protein>
<feature type="domain" description="Transcriptional repressor PaaX-like C-terminal" evidence="2">
    <location>
        <begin position="191"/>
        <end position="277"/>
    </location>
</feature>
<dbReference type="RefSeq" id="WP_127773293.1">
    <property type="nucleotide sequence ID" value="NZ_CBCSEB010000011.1"/>
</dbReference>
<dbReference type="Gene3D" id="1.10.10.10">
    <property type="entry name" value="Winged helix-like DNA-binding domain superfamily/Winged helix DNA-binding domain"/>
    <property type="match status" value="1"/>
</dbReference>
<dbReference type="SUPFAM" id="SSF46785">
    <property type="entry name" value="Winged helix' DNA-binding domain"/>
    <property type="match status" value="1"/>
</dbReference>
<dbReference type="Pfam" id="PF07848">
    <property type="entry name" value="PaaX"/>
    <property type="match status" value="1"/>
</dbReference>
<dbReference type="EMBL" id="SGWZ01000003">
    <property type="protein sequence ID" value="RZS69704.1"/>
    <property type="molecule type" value="Genomic_DNA"/>
</dbReference>
<dbReference type="PIRSF" id="PIRSF020623">
    <property type="entry name" value="PaaX"/>
    <property type="match status" value="1"/>
</dbReference>
<dbReference type="Pfam" id="PF08223">
    <property type="entry name" value="PaaX_C"/>
    <property type="match status" value="1"/>
</dbReference>
<dbReference type="Proteomes" id="UP000292039">
    <property type="component" value="Unassembled WGS sequence"/>
</dbReference>
<dbReference type="InterPro" id="IPR036390">
    <property type="entry name" value="WH_DNA-bd_sf"/>
</dbReference>
<dbReference type="InterPro" id="IPR011965">
    <property type="entry name" value="PaaX_trns_reg"/>
</dbReference>
<dbReference type="PANTHER" id="PTHR30319">
    <property type="entry name" value="PHENYLACETIC ACID REGULATOR-RELATED TRANSCRIPTIONAL REPRESSOR"/>
    <property type="match status" value="1"/>
</dbReference>
<name>A0A4Q7MMR9_9BURK</name>
<comment type="caution">
    <text evidence="3">The sequence shown here is derived from an EMBL/GenBank/DDBJ whole genome shotgun (WGS) entry which is preliminary data.</text>
</comment>
<evidence type="ECO:0000313" key="4">
    <source>
        <dbReference type="Proteomes" id="UP000292039"/>
    </source>
</evidence>
<evidence type="ECO:0000259" key="2">
    <source>
        <dbReference type="Pfam" id="PF08223"/>
    </source>
</evidence>
<accession>A0A4Q7MMR9</accession>
<dbReference type="GeneID" id="99725628"/>
<feature type="domain" description="Transcriptional repressor PaaX-like N-terminal" evidence="1">
    <location>
        <begin position="40"/>
        <end position="105"/>
    </location>
</feature>
<sequence>MSNANPHSETGQPALQAAARSLPETLVQRLLAASPPKGAGFIVTIYGDVVEPRGGVLWMGNLIEACAAVGISESLVRTAVSRLVAAGQLEGERVGRRSFYRLTAEARAEFAYAASILYEPHDASQWRLIYLGGNDPDATMRRLKRLGYAALNPRLAIGPDGAPELTDDALVWDASVVQGGAAMRQFATEYWDFQSYADAFSAFIERFSPVQEIAASVEPAMALTLRLLLVHQYRGIALRAPRLPVQALPSDWAGHEARRLFATLYLALSRPAERFIANHFIDGDGALPEAGQTVRQRSLQLRQMQ</sequence>
<evidence type="ECO:0000313" key="3">
    <source>
        <dbReference type="EMBL" id="RZS69704.1"/>
    </source>
</evidence>
<dbReference type="InterPro" id="IPR013225">
    <property type="entry name" value="PaaX_C"/>
</dbReference>
<dbReference type="PANTHER" id="PTHR30319:SF1">
    <property type="entry name" value="TRANSCRIPTIONAL REPRESSOR PAAX"/>
    <property type="match status" value="1"/>
</dbReference>
<dbReference type="Gene3D" id="1.20.58.1460">
    <property type="match status" value="1"/>
</dbReference>
<reference evidence="3 4" key="1">
    <citation type="submission" date="2019-02" db="EMBL/GenBank/DDBJ databases">
        <title>Genomic Encyclopedia of Type Strains, Phase IV (KMG-IV): sequencing the most valuable type-strain genomes for metagenomic binning, comparative biology and taxonomic classification.</title>
        <authorList>
            <person name="Goeker M."/>
        </authorList>
    </citation>
    <scope>NUCLEOTIDE SEQUENCE [LARGE SCALE GENOMIC DNA]</scope>
    <source>
        <strain evidence="3 4">DSM 16618</strain>
    </source>
</reference>
<proteinExistence type="predicted"/>
<gene>
    <name evidence="3" type="ORF">EV679_2311</name>
</gene>
<dbReference type="InterPro" id="IPR012906">
    <property type="entry name" value="PaaX-like_N"/>
</dbReference>
<evidence type="ECO:0000259" key="1">
    <source>
        <dbReference type="Pfam" id="PF07848"/>
    </source>
</evidence>
<dbReference type="AlphaFoldDB" id="A0A4Q7MMR9"/>
<organism evidence="3 4">
    <name type="scientific">Kerstersia gyiorum</name>
    <dbReference type="NCBI Taxonomy" id="206506"/>
    <lineage>
        <taxon>Bacteria</taxon>
        <taxon>Pseudomonadati</taxon>
        <taxon>Pseudomonadota</taxon>
        <taxon>Betaproteobacteria</taxon>
        <taxon>Burkholderiales</taxon>
        <taxon>Alcaligenaceae</taxon>
        <taxon>Kerstersia</taxon>
    </lineage>
</organism>